<dbReference type="InterPro" id="IPR052270">
    <property type="entry name" value="CACF_protein"/>
</dbReference>
<feature type="region of interest" description="Disordered" evidence="1">
    <location>
        <begin position="97"/>
        <end position="122"/>
    </location>
</feature>
<sequence length="193" mass="20582">MRSVLQEVAARERQHNRQLLWWVLHRWRENTMARLDGAKKTSQARVHYNRTLCSKVLVQWREVTSVKIYYRQKEAAALREARKALDRAVAGLQAEGGSADIPAATGGSASPPAAASGSNGQVEGVPSVLCQEKVSAEASCPAPGTETRSGLFLPVEEAAGSQEARTVGHSQGPVVLGLLPTGKGVGCMAGLRT</sequence>
<name>A6IK86_RAT</name>
<dbReference type="PANTHER" id="PTHR22028">
    <property type="entry name" value="SFI1 SPINDLE BODY DOMAIN-CONTAINING PROTEIN-RELATED"/>
    <property type="match status" value="1"/>
</dbReference>
<evidence type="ECO:0000313" key="3">
    <source>
        <dbReference type="Proteomes" id="UP000234681"/>
    </source>
</evidence>
<reference evidence="3" key="1">
    <citation type="submission" date="2005-09" db="EMBL/GenBank/DDBJ databases">
        <authorList>
            <person name="Mural R.J."/>
            <person name="Li P.W."/>
            <person name="Adams M.D."/>
            <person name="Amanatides P.G."/>
            <person name="Baden-Tillson H."/>
            <person name="Barnstead M."/>
            <person name="Chin S.H."/>
            <person name="Dew I."/>
            <person name="Evans C.A."/>
            <person name="Ferriera S."/>
            <person name="Flanigan M."/>
            <person name="Fosler C."/>
            <person name="Glodek A."/>
            <person name="Gu Z."/>
            <person name="Holt R.A."/>
            <person name="Jennings D."/>
            <person name="Kraft C.L."/>
            <person name="Lu F."/>
            <person name="Nguyen T."/>
            <person name="Nusskern D.R."/>
            <person name="Pfannkoch C.M."/>
            <person name="Sitter C."/>
            <person name="Sutton G.G."/>
            <person name="Venter J.C."/>
            <person name="Wang Z."/>
            <person name="Woodage T."/>
            <person name="Zheng X.H."/>
            <person name="Zhong F."/>
        </authorList>
    </citation>
    <scope>NUCLEOTIDE SEQUENCE [LARGE SCALE GENOMIC DNA]</scope>
    <source>
        <strain>BN</strain>
        <strain evidence="3">Sprague-Dawley</strain>
    </source>
</reference>
<dbReference type="Proteomes" id="UP000234681">
    <property type="component" value="Chromosome 14"/>
</dbReference>
<organism evidence="2 3">
    <name type="scientific">Rattus norvegicus</name>
    <name type="common">Rat</name>
    <dbReference type="NCBI Taxonomy" id="10116"/>
    <lineage>
        <taxon>Eukaryota</taxon>
        <taxon>Metazoa</taxon>
        <taxon>Chordata</taxon>
        <taxon>Craniata</taxon>
        <taxon>Vertebrata</taxon>
        <taxon>Euteleostomi</taxon>
        <taxon>Mammalia</taxon>
        <taxon>Eutheria</taxon>
        <taxon>Euarchontoglires</taxon>
        <taxon>Glires</taxon>
        <taxon>Rodentia</taxon>
        <taxon>Myomorpha</taxon>
        <taxon>Muroidea</taxon>
        <taxon>Muridae</taxon>
        <taxon>Murinae</taxon>
        <taxon>Rattus</taxon>
    </lineage>
</organism>
<feature type="compositionally biased region" description="Low complexity" evidence="1">
    <location>
        <begin position="102"/>
        <end position="118"/>
    </location>
</feature>
<dbReference type="AlphaFoldDB" id="A6IK86"/>
<protein>
    <submittedName>
        <fullName evidence="2">RCG36183, isoform CRA_a</fullName>
    </submittedName>
</protein>
<evidence type="ECO:0000256" key="1">
    <source>
        <dbReference type="SAM" id="MobiDB-lite"/>
    </source>
</evidence>
<proteinExistence type="predicted"/>
<accession>A6IK86</accession>
<dbReference type="PANTHER" id="PTHR22028:SF4">
    <property type="entry name" value="PROTEIN SFI1 HOMOLOG"/>
    <property type="match status" value="1"/>
</dbReference>
<evidence type="ECO:0000313" key="2">
    <source>
        <dbReference type="EMBL" id="EDM00150.1"/>
    </source>
</evidence>
<dbReference type="EMBL" id="CH473963">
    <property type="protein sequence ID" value="EDM00150.1"/>
    <property type="molecule type" value="Genomic_DNA"/>
</dbReference>
<gene>
    <name evidence="2" type="ORF">rCG_36183</name>
</gene>